<feature type="transmembrane region" description="Helical" evidence="1">
    <location>
        <begin position="12"/>
        <end position="34"/>
    </location>
</feature>
<geneLocation type="mitochondrion" evidence="2"/>
<keyword evidence="1" id="KW-1133">Transmembrane helix</keyword>
<dbReference type="EMBL" id="KX087253">
    <property type="protein sequence ID" value="ARH54904.1"/>
    <property type="molecule type" value="Genomic_DNA"/>
</dbReference>
<evidence type="ECO:0000256" key="1">
    <source>
        <dbReference type="SAM" id="Phobius"/>
    </source>
</evidence>
<protein>
    <submittedName>
        <fullName evidence="2">ATP synthase F0 subunit 8</fullName>
    </submittedName>
</protein>
<keyword evidence="2" id="KW-0496">Mitochondrion</keyword>
<gene>
    <name evidence="2" type="primary">atp8</name>
</gene>
<evidence type="ECO:0000313" key="2">
    <source>
        <dbReference type="EMBL" id="ARH54904.1"/>
    </source>
</evidence>
<proteinExistence type="predicted"/>
<reference evidence="2" key="1">
    <citation type="submission" date="2016-04" db="EMBL/GenBank/DDBJ databases">
        <title>Mitochondria of beetle species.</title>
        <authorList>
            <person name="Hunter A."/>
            <person name="Moriniere J."/>
            <person name="Tang P."/>
            <person name="Linard B."/>
            <person name="Crampton-Platt A."/>
            <person name="Vogler A.P."/>
        </authorList>
    </citation>
    <scope>NUCLEOTIDE SEQUENCE</scope>
</reference>
<keyword evidence="1" id="KW-0472">Membrane</keyword>
<organism evidence="2">
    <name type="scientific">Campyloscelina sp. AH-2016</name>
    <dbReference type="NCBI Taxonomy" id="1903844"/>
    <lineage>
        <taxon>Eukaryota</taxon>
        <taxon>Metazoa</taxon>
        <taxon>Ecdysozoa</taxon>
        <taxon>Arthropoda</taxon>
        <taxon>Hexapoda</taxon>
        <taxon>Insecta</taxon>
        <taxon>Pterygota</taxon>
        <taxon>Neoptera</taxon>
        <taxon>Endopterygota</taxon>
        <taxon>Coleoptera</taxon>
        <taxon>Polyphaga</taxon>
        <taxon>Cucujiformia</taxon>
        <taxon>Curculionidae</taxon>
        <taxon>Conoderinae</taxon>
    </lineage>
</organism>
<accession>A0A343C4F5</accession>
<keyword evidence="1" id="KW-0812">Transmembrane</keyword>
<name>A0A343C4F5_9CUCU</name>
<sequence length="51" mass="6592">MPQMAPLYWTSLYIYFMFLFILCTILNHFLFFYFPSFNFKKKMNKKYLWKW</sequence>
<dbReference type="AlphaFoldDB" id="A0A343C4F5"/>